<organism evidence="2 3">
    <name type="scientific">Tepidibacter hydrothermalis</name>
    <dbReference type="NCBI Taxonomy" id="3036126"/>
    <lineage>
        <taxon>Bacteria</taxon>
        <taxon>Bacillati</taxon>
        <taxon>Bacillota</taxon>
        <taxon>Clostridia</taxon>
        <taxon>Peptostreptococcales</taxon>
        <taxon>Peptostreptococcaceae</taxon>
        <taxon>Tepidibacter</taxon>
    </lineage>
</organism>
<evidence type="ECO:0000313" key="2">
    <source>
        <dbReference type="EMBL" id="WFD10156.1"/>
    </source>
</evidence>
<proteinExistence type="predicted"/>
<evidence type="ECO:0000259" key="1">
    <source>
        <dbReference type="Pfam" id="PF12652"/>
    </source>
</evidence>
<feature type="domain" description="Protein CotJB" evidence="1">
    <location>
        <begin position="8"/>
        <end position="83"/>
    </location>
</feature>
<reference evidence="2 3" key="1">
    <citation type="submission" date="2023-03" db="EMBL/GenBank/DDBJ databases">
        <title>Complete genome sequence of Tepidibacter sp. SWIR-1, isolated from a deep-sea hydrothermal vent.</title>
        <authorList>
            <person name="Li X."/>
        </authorList>
    </citation>
    <scope>NUCLEOTIDE SEQUENCE [LARGE SCALE GENOMIC DNA]</scope>
    <source>
        <strain evidence="2 3">SWIR-1</strain>
    </source>
</reference>
<keyword evidence="2" id="KW-0167">Capsid protein</keyword>
<dbReference type="InterPro" id="IPR024207">
    <property type="entry name" value="CotJB_dom"/>
</dbReference>
<keyword evidence="3" id="KW-1185">Reference proteome</keyword>
<accession>A0ABY8EBH8</accession>
<dbReference type="PIRSF" id="PIRSF010606">
    <property type="entry name" value="Spore_coat_CotJB"/>
    <property type="match status" value="1"/>
</dbReference>
<dbReference type="EMBL" id="CP120733">
    <property type="protein sequence ID" value="WFD10156.1"/>
    <property type="molecule type" value="Genomic_DNA"/>
</dbReference>
<sequence>MKDISRNDLLTKIQEVEFACLDLNLYLDTHPKDQKALMDFNMLAEEACRLRKIYEMKYGPLTNFGFSLAKYPFNWINDPWPWEYQ</sequence>
<protein>
    <submittedName>
        <fullName evidence="2">Spore coat protein CotJB</fullName>
    </submittedName>
</protein>
<dbReference type="Proteomes" id="UP001222800">
    <property type="component" value="Chromosome"/>
</dbReference>
<keyword evidence="2" id="KW-0946">Virion</keyword>
<gene>
    <name evidence="2" type="ORF">P4S50_17625</name>
</gene>
<dbReference type="InterPro" id="IPR016571">
    <property type="entry name" value="Spore_coat_assembly_CotJB"/>
</dbReference>
<name>A0ABY8EBH8_9FIRM</name>
<evidence type="ECO:0000313" key="3">
    <source>
        <dbReference type="Proteomes" id="UP001222800"/>
    </source>
</evidence>
<dbReference type="RefSeq" id="WP_277732132.1">
    <property type="nucleotide sequence ID" value="NZ_CP120733.1"/>
</dbReference>
<dbReference type="Pfam" id="PF12652">
    <property type="entry name" value="CotJB"/>
    <property type="match status" value="1"/>
</dbReference>